<evidence type="ECO:0000256" key="2">
    <source>
        <dbReference type="ARBA" id="ARBA00022478"/>
    </source>
</evidence>
<gene>
    <name evidence="12" type="ORF">B7H23_02925</name>
</gene>
<keyword evidence="8 9" id="KW-0804">Transcription</keyword>
<dbReference type="PROSITE" id="PS50044">
    <property type="entry name" value="SIGMA54_3"/>
    <property type="match status" value="1"/>
</dbReference>
<keyword evidence="3 9" id="KW-0808">Transferase</keyword>
<keyword evidence="4 9" id="KW-0548">Nucleotidyltransferase</keyword>
<keyword evidence="2 9" id="KW-0240">DNA-directed RNA polymerase</keyword>
<evidence type="ECO:0000256" key="3">
    <source>
        <dbReference type="ARBA" id="ARBA00022679"/>
    </source>
</evidence>
<dbReference type="PANTHER" id="PTHR32248">
    <property type="entry name" value="RNA POLYMERASE SIGMA-54 FACTOR"/>
    <property type="match status" value="1"/>
</dbReference>
<dbReference type="EMBL" id="NBYO01000001">
    <property type="protein sequence ID" value="OXT01913.1"/>
    <property type="molecule type" value="Genomic_DNA"/>
</dbReference>
<evidence type="ECO:0000256" key="1">
    <source>
        <dbReference type="ARBA" id="ARBA00008798"/>
    </source>
</evidence>
<keyword evidence="5 9" id="KW-0805">Transcription regulation</keyword>
<dbReference type="Gene3D" id="1.10.10.60">
    <property type="entry name" value="Homeodomain-like"/>
    <property type="match status" value="1"/>
</dbReference>
<dbReference type="PROSITE" id="PS00718">
    <property type="entry name" value="SIGMA54_2"/>
    <property type="match status" value="1"/>
</dbReference>
<proteinExistence type="inferred from homology"/>
<evidence type="ECO:0000313" key="12">
    <source>
        <dbReference type="EMBL" id="OXT01913.1"/>
    </source>
</evidence>
<dbReference type="Pfam" id="PF04963">
    <property type="entry name" value="Sigma54_CBD"/>
    <property type="match status" value="1"/>
</dbReference>
<dbReference type="AlphaFoldDB" id="A0A231V142"/>
<feature type="domain" description="RNA polymerase sigma factor 54 core-binding" evidence="11">
    <location>
        <begin position="134"/>
        <end position="321"/>
    </location>
</feature>
<dbReference type="Proteomes" id="UP000215405">
    <property type="component" value="Unassembled WGS sequence"/>
</dbReference>
<dbReference type="RefSeq" id="WP_094075881.1">
    <property type="nucleotide sequence ID" value="NZ_NBYO01000001.1"/>
</dbReference>
<evidence type="ECO:0000256" key="8">
    <source>
        <dbReference type="ARBA" id="ARBA00023163"/>
    </source>
</evidence>
<dbReference type="Pfam" id="PF04552">
    <property type="entry name" value="Sigma54_DBD"/>
    <property type="match status" value="1"/>
</dbReference>
<evidence type="ECO:0000256" key="7">
    <source>
        <dbReference type="ARBA" id="ARBA00023125"/>
    </source>
</evidence>
<dbReference type="NCBIfam" id="NF004596">
    <property type="entry name" value="PRK05932.1-3"/>
    <property type="match status" value="1"/>
</dbReference>
<protein>
    <recommendedName>
        <fullName evidence="9">RNA polymerase sigma-54 factor</fullName>
    </recommendedName>
</protein>
<dbReference type="PIRSF" id="PIRSF000774">
    <property type="entry name" value="RpoN"/>
    <property type="match status" value="1"/>
</dbReference>
<dbReference type="PRINTS" id="PR00045">
    <property type="entry name" value="SIGMA54FCT"/>
</dbReference>
<dbReference type="GO" id="GO:0000428">
    <property type="term" value="C:DNA-directed RNA polymerase complex"/>
    <property type="evidence" value="ECO:0007669"/>
    <property type="project" value="UniProtKB-KW"/>
</dbReference>
<accession>A0A231V142</accession>
<keyword evidence="6 9" id="KW-0731">Sigma factor</keyword>
<organism evidence="12 13">
    <name type="scientific">Notoacmeibacter marinus</name>
    <dbReference type="NCBI Taxonomy" id="1876515"/>
    <lineage>
        <taxon>Bacteria</taxon>
        <taxon>Pseudomonadati</taxon>
        <taxon>Pseudomonadota</taxon>
        <taxon>Alphaproteobacteria</taxon>
        <taxon>Hyphomicrobiales</taxon>
        <taxon>Notoacmeibacteraceae</taxon>
        <taxon>Notoacmeibacter</taxon>
    </lineage>
</organism>
<dbReference type="GO" id="GO:0006352">
    <property type="term" value="P:DNA-templated transcription initiation"/>
    <property type="evidence" value="ECO:0007669"/>
    <property type="project" value="InterPro"/>
</dbReference>
<dbReference type="InterPro" id="IPR000394">
    <property type="entry name" value="RNA_pol_sigma_54"/>
</dbReference>
<dbReference type="InterPro" id="IPR038709">
    <property type="entry name" value="RpoN_core-bd_sf"/>
</dbReference>
<dbReference type="GO" id="GO:0016987">
    <property type="term" value="F:sigma factor activity"/>
    <property type="evidence" value="ECO:0007669"/>
    <property type="project" value="UniProtKB-KW"/>
</dbReference>
<dbReference type="NCBIfam" id="TIGR02395">
    <property type="entry name" value="rpoN_sigma"/>
    <property type="match status" value="1"/>
</dbReference>
<name>A0A231V142_9HYPH</name>
<evidence type="ECO:0000259" key="10">
    <source>
        <dbReference type="Pfam" id="PF04552"/>
    </source>
</evidence>
<dbReference type="NCBIfam" id="NF009118">
    <property type="entry name" value="PRK12469.1"/>
    <property type="match status" value="1"/>
</dbReference>
<keyword evidence="7 9" id="KW-0238">DNA-binding</keyword>
<evidence type="ECO:0000259" key="11">
    <source>
        <dbReference type="Pfam" id="PF04963"/>
    </source>
</evidence>
<dbReference type="Gene3D" id="1.10.10.1330">
    <property type="entry name" value="RNA polymerase sigma-54 factor, core-binding domain"/>
    <property type="match status" value="1"/>
</dbReference>
<dbReference type="GO" id="GO:0001216">
    <property type="term" value="F:DNA-binding transcription activator activity"/>
    <property type="evidence" value="ECO:0007669"/>
    <property type="project" value="InterPro"/>
</dbReference>
<dbReference type="PANTHER" id="PTHR32248:SF4">
    <property type="entry name" value="RNA POLYMERASE SIGMA-54 FACTOR"/>
    <property type="match status" value="1"/>
</dbReference>
<evidence type="ECO:0000256" key="5">
    <source>
        <dbReference type="ARBA" id="ARBA00023015"/>
    </source>
</evidence>
<dbReference type="Pfam" id="PF00309">
    <property type="entry name" value="Sigma54_AID"/>
    <property type="match status" value="1"/>
</dbReference>
<feature type="domain" description="RNA polymerase sigma factor 54 DNA-binding" evidence="10">
    <location>
        <begin position="336"/>
        <end position="495"/>
    </location>
</feature>
<keyword evidence="13" id="KW-1185">Reference proteome</keyword>
<evidence type="ECO:0000313" key="13">
    <source>
        <dbReference type="Proteomes" id="UP000215405"/>
    </source>
</evidence>
<dbReference type="InterPro" id="IPR007634">
    <property type="entry name" value="RNA_pol_sigma_54_DNA-bd"/>
</dbReference>
<comment type="similarity">
    <text evidence="1 9">Belongs to the sigma-54 factor family.</text>
</comment>
<comment type="function">
    <text evidence="9">Sigma factors are initiation factors that promote the attachment of RNA polymerase to specific initiation sites and are then released.</text>
</comment>
<dbReference type="GO" id="GO:0003677">
    <property type="term" value="F:DNA binding"/>
    <property type="evidence" value="ECO:0007669"/>
    <property type="project" value="UniProtKB-KW"/>
</dbReference>
<evidence type="ECO:0000256" key="4">
    <source>
        <dbReference type="ARBA" id="ARBA00022695"/>
    </source>
</evidence>
<dbReference type="PROSITE" id="PS00717">
    <property type="entry name" value="SIGMA54_1"/>
    <property type="match status" value="1"/>
</dbReference>
<dbReference type="GO" id="GO:0016779">
    <property type="term" value="F:nucleotidyltransferase activity"/>
    <property type="evidence" value="ECO:0007669"/>
    <property type="project" value="UniProtKB-KW"/>
</dbReference>
<comment type="caution">
    <text evidence="12">The sequence shown here is derived from an EMBL/GenBank/DDBJ whole genome shotgun (WGS) entry which is preliminary data.</text>
</comment>
<sequence length="506" mass="55211">MSLSARLQLRQSQSLVMTPQLMQSIRLLQFGQAELDRFIDEEVERNPLIERGESDTGARLASEPDVLPDEIVDSPLALLVEADSAAMASAMDTSLHNVFPDDPGRAPALSPDLTGQWKSAGSGVPLSGADLNDLDAFAAAPVGLDDRIAEQIALSFRTAGDRLIASELADLLDECGYLRADLDEVALRLGAEREDVQAVLAVCQRFEPTGIFARTLAECLSAQLSVKDRLDPAMAALIDNLDLLARRDFIALRTICGVGEDDLIDMLSEIRRLDPRPGVQLNRAFTDAIVPDVVVTPAADGSWQVELNGEALPRVLVDQAYVARVSAASSDNKEKAFVSECLANAQWLTRSLDQRAKTILKVASEIIRRQDAFLVHGVSELRPLNLKTVADAIGMHESTVSRVTSNKYLLTPRGTFEMRYFFTAALAAVEGGQSHSAEAVRHRIRQLVESEAVDAVFSDDQIVGRLQQEGIEIARRTVAKYREAMNIASSVQRRREKKALAQAACL</sequence>
<reference evidence="13" key="1">
    <citation type="journal article" date="2017" name="Int. J. Syst. Evol. Microbiol.">
        <title>Notoacmeibacter marinus gen. nov., sp. nov., isolated from the gut of a limpet and proposal of Notoacmeibacteraceae fam. nov. in the order Rhizobiales of the class Alphaproteobacteria.</title>
        <authorList>
            <person name="Huang Z."/>
            <person name="Guo F."/>
            <person name="Lai Q."/>
        </authorList>
    </citation>
    <scope>NUCLEOTIDE SEQUENCE [LARGE SCALE GENOMIC DNA]</scope>
    <source>
        <strain evidence="13">XMTR2A4</strain>
    </source>
</reference>
<dbReference type="InterPro" id="IPR007046">
    <property type="entry name" value="RNA_pol_sigma_54_core-bd"/>
</dbReference>
<evidence type="ECO:0000256" key="9">
    <source>
        <dbReference type="PIRNR" id="PIRNR000774"/>
    </source>
</evidence>
<evidence type="ECO:0000256" key="6">
    <source>
        <dbReference type="ARBA" id="ARBA00023082"/>
    </source>
</evidence>